<name>A0AAV3WRS3_9LACT</name>
<evidence type="ECO:0008006" key="3">
    <source>
        <dbReference type="Google" id="ProtNLM"/>
    </source>
</evidence>
<evidence type="ECO:0000313" key="2">
    <source>
        <dbReference type="Proteomes" id="UP000887127"/>
    </source>
</evidence>
<gene>
    <name evidence="1" type="ORF">M132T_08210</name>
</gene>
<reference evidence="1" key="1">
    <citation type="submission" date="2019-08" db="EMBL/GenBank/DDBJ databases">
        <title>Marinilactibacillus psychrotolerans M13-2T whole genome sequencing project.</title>
        <authorList>
            <person name="Ishikawa M."/>
            <person name="Suzuki T."/>
            <person name="Matsutani M."/>
        </authorList>
    </citation>
    <scope>NUCLEOTIDE SEQUENCE</scope>
    <source>
        <strain evidence="1">M13-2T</strain>
    </source>
</reference>
<proteinExistence type="predicted"/>
<sequence length="128" mass="14748">MDYFDLYKQVLIVIREERPRDGQSLIKEMNQKNVILEALNEGVGSDLLVQFTFETLENLIEENLIKGKIVRTKEGTLYTIEHLTTAGHQYLQYTKDPTTKEKIKSVLREEGIPMTPQALTKVIARLVL</sequence>
<dbReference type="AlphaFoldDB" id="A0AAV3WRS3"/>
<evidence type="ECO:0000313" key="1">
    <source>
        <dbReference type="EMBL" id="GEQ35313.1"/>
    </source>
</evidence>
<dbReference type="Proteomes" id="UP000887127">
    <property type="component" value="Unassembled WGS sequence"/>
</dbReference>
<dbReference type="EMBL" id="BKBI01000005">
    <property type="protein sequence ID" value="GEQ35313.1"/>
    <property type="molecule type" value="Genomic_DNA"/>
</dbReference>
<organism evidence="1 2">
    <name type="scientific">Marinilactibacillus psychrotolerans</name>
    <dbReference type="NCBI Taxonomy" id="191770"/>
    <lineage>
        <taxon>Bacteria</taxon>
        <taxon>Bacillati</taxon>
        <taxon>Bacillota</taxon>
        <taxon>Bacilli</taxon>
        <taxon>Lactobacillales</taxon>
        <taxon>Carnobacteriaceae</taxon>
        <taxon>Marinilactibacillus</taxon>
    </lineage>
</organism>
<comment type="caution">
    <text evidence="1">The sequence shown here is derived from an EMBL/GenBank/DDBJ whole genome shotgun (WGS) entry which is preliminary data.</text>
</comment>
<accession>A0AAV3WRS3</accession>
<protein>
    <recommendedName>
        <fullName evidence="3">DUF2513 domain-containing protein</fullName>
    </recommendedName>
</protein>